<dbReference type="EMBL" id="CYXN01000007">
    <property type="protein sequence ID" value="CUM95256.1"/>
    <property type="molecule type" value="Genomic_DNA"/>
</dbReference>
<accession>A0A173SZ31</accession>
<name>A0A173SZ31_9FIRM</name>
<dbReference type="RefSeq" id="WP_172679786.1">
    <property type="nucleotide sequence ID" value="NZ_CYXN01000007.1"/>
</dbReference>
<sequence>MKKSQVAGILFGVAMGVLFSVSLGTVGFALGASLANLGMVMFEGLDDPLDKK</sequence>
<protein>
    <submittedName>
        <fullName evidence="1">Uncharacterized protein</fullName>
    </submittedName>
</protein>
<organism evidence="1 2">
    <name type="scientific">Faecalibacterium prausnitzii</name>
    <dbReference type="NCBI Taxonomy" id="853"/>
    <lineage>
        <taxon>Bacteria</taxon>
        <taxon>Bacillati</taxon>
        <taxon>Bacillota</taxon>
        <taxon>Clostridia</taxon>
        <taxon>Eubacteriales</taxon>
        <taxon>Oscillospiraceae</taxon>
        <taxon>Faecalibacterium</taxon>
    </lineage>
</organism>
<dbReference type="AlphaFoldDB" id="A0A173SZ31"/>
<evidence type="ECO:0000313" key="2">
    <source>
        <dbReference type="Proteomes" id="UP000095649"/>
    </source>
</evidence>
<evidence type="ECO:0000313" key="1">
    <source>
        <dbReference type="EMBL" id="CUM95256.1"/>
    </source>
</evidence>
<proteinExistence type="predicted"/>
<reference evidence="1 2" key="1">
    <citation type="submission" date="2015-09" db="EMBL/GenBank/DDBJ databases">
        <authorList>
            <consortium name="Pathogen Informatics"/>
        </authorList>
    </citation>
    <scope>NUCLEOTIDE SEQUENCE [LARGE SCALE GENOMIC DNA]</scope>
    <source>
        <strain evidence="1 2">2789STDY5834970</strain>
    </source>
</reference>
<dbReference type="Proteomes" id="UP000095649">
    <property type="component" value="Unassembled WGS sequence"/>
</dbReference>
<gene>
    <name evidence="1" type="ORF">ERS852582_01280</name>
</gene>